<dbReference type="EMBL" id="JACIEM010000004">
    <property type="protein sequence ID" value="MBB4004435.1"/>
    <property type="molecule type" value="Genomic_DNA"/>
</dbReference>
<feature type="transmembrane region" description="Helical" evidence="7">
    <location>
        <begin position="379"/>
        <end position="405"/>
    </location>
</feature>
<evidence type="ECO:0000256" key="4">
    <source>
        <dbReference type="ARBA" id="ARBA00022692"/>
    </source>
</evidence>
<feature type="transmembrane region" description="Helical" evidence="7">
    <location>
        <begin position="258"/>
        <end position="276"/>
    </location>
</feature>
<keyword evidence="5 7" id="KW-1133">Transmembrane helix</keyword>
<feature type="transmembrane region" description="Helical" evidence="7">
    <location>
        <begin position="226"/>
        <end position="252"/>
    </location>
</feature>
<feature type="transmembrane region" description="Helical" evidence="7">
    <location>
        <begin position="352"/>
        <end position="367"/>
    </location>
</feature>
<feature type="transmembrane region" description="Helical" evidence="7">
    <location>
        <begin position="288"/>
        <end position="309"/>
    </location>
</feature>
<evidence type="ECO:0000259" key="8">
    <source>
        <dbReference type="Pfam" id="PF06808"/>
    </source>
</evidence>
<protein>
    <recommendedName>
        <fullName evidence="7">TRAP transporter large permease protein</fullName>
    </recommendedName>
</protein>
<dbReference type="PANTHER" id="PTHR33362">
    <property type="entry name" value="SIALIC ACID TRAP TRANSPORTER PERMEASE PROTEIN SIAT-RELATED"/>
    <property type="match status" value="1"/>
</dbReference>
<accession>A0A7W6HFT1</accession>
<dbReference type="GO" id="GO:0005886">
    <property type="term" value="C:plasma membrane"/>
    <property type="evidence" value="ECO:0007669"/>
    <property type="project" value="UniProtKB-SubCell"/>
</dbReference>
<proteinExistence type="inferred from homology"/>
<feature type="domain" description="TRAP C4-dicarboxylate transport system permease DctM subunit" evidence="8">
    <location>
        <begin position="12"/>
        <end position="443"/>
    </location>
</feature>
<keyword evidence="10" id="KW-1185">Reference proteome</keyword>
<evidence type="ECO:0000313" key="9">
    <source>
        <dbReference type="EMBL" id="MBB4004435.1"/>
    </source>
</evidence>
<keyword evidence="2" id="KW-1003">Cell membrane</keyword>
<dbReference type="RefSeq" id="WP_183210004.1">
    <property type="nucleotide sequence ID" value="NZ_JAAAMM010000004.1"/>
</dbReference>
<dbReference type="GO" id="GO:0022857">
    <property type="term" value="F:transmembrane transporter activity"/>
    <property type="evidence" value="ECO:0007669"/>
    <property type="project" value="UniProtKB-UniRule"/>
</dbReference>
<keyword evidence="7" id="KW-0813">Transport</keyword>
<gene>
    <name evidence="9" type="ORF">GGR03_003523</name>
</gene>
<dbReference type="InterPro" id="IPR004681">
    <property type="entry name" value="TRAP_DctM"/>
</dbReference>
<organism evidence="9 10">
    <name type="scientific">Aurantimonas endophytica</name>
    <dbReference type="NCBI Taxonomy" id="1522175"/>
    <lineage>
        <taxon>Bacteria</taxon>
        <taxon>Pseudomonadati</taxon>
        <taxon>Pseudomonadota</taxon>
        <taxon>Alphaproteobacteria</taxon>
        <taxon>Hyphomicrobiales</taxon>
        <taxon>Aurantimonadaceae</taxon>
        <taxon>Aurantimonas</taxon>
    </lineage>
</organism>
<feature type="transmembrane region" description="Helical" evidence="7">
    <location>
        <begin position="426"/>
        <end position="447"/>
    </location>
</feature>
<feature type="transmembrane region" description="Helical" evidence="7">
    <location>
        <begin position="64"/>
        <end position="86"/>
    </location>
</feature>
<keyword evidence="6 7" id="KW-0472">Membrane</keyword>
<dbReference type="PANTHER" id="PTHR33362:SF7">
    <property type="entry name" value="SLL1103 PROTEIN"/>
    <property type="match status" value="1"/>
</dbReference>
<name>A0A7W6HFT1_9HYPH</name>
<evidence type="ECO:0000256" key="7">
    <source>
        <dbReference type="RuleBase" id="RU369079"/>
    </source>
</evidence>
<feature type="transmembrane region" description="Helical" evidence="7">
    <location>
        <begin position="329"/>
        <end position="347"/>
    </location>
</feature>
<dbReference type="Pfam" id="PF06808">
    <property type="entry name" value="DctM"/>
    <property type="match status" value="1"/>
</dbReference>
<keyword evidence="4 7" id="KW-0812">Transmembrane</keyword>
<feature type="transmembrane region" description="Helical" evidence="7">
    <location>
        <begin position="146"/>
        <end position="169"/>
    </location>
</feature>
<comment type="subunit">
    <text evidence="7">The complex comprises the extracytoplasmic solute receptor protein and the two transmembrane proteins.</text>
</comment>
<evidence type="ECO:0000256" key="5">
    <source>
        <dbReference type="ARBA" id="ARBA00022989"/>
    </source>
</evidence>
<evidence type="ECO:0000313" key="10">
    <source>
        <dbReference type="Proteomes" id="UP000588647"/>
    </source>
</evidence>
<sequence>MIVEALPILMIGALALLLFTGFPVAYVLGGVGLVFALVGSSLGVFPFARFLIMPGRVFGGIAENLVLVAVPMYIFMGTVMTASGVARDLLICLQVLMRRMPGSLSLAVVVMGTILAATTGIVGASVIMITLLALPVMLERGYSKSLATGTIAASGSLGILIPPSIMLVVMADLLATSVGGLFVAALLPGLLLSALYAGLIVLTAKLRPELAPPMADDAGPQNTGELVLLLFKGFIAPTALIVLVLGSIILGWASPMEASGVGAFGAVLLAVLNGRWRFRFWNRCVQETAVTNAMLFMIFIGATVFAFVFRALGGDELVGGLFEQLGLGPWGVLIVMMLIIFALGFFFEWIEITLIVIPLFAPIVRLLDFGDHVAQADVILWFAILMAVNLQTSYLTPPFAITLFYMRGITPPNVKMTHMYRGVLPFAGMQMIALALIVYFPQIALWLPTLVFSE</sequence>
<comment type="function">
    <text evidence="7">Part of the tripartite ATP-independent periplasmic (TRAP) transport system.</text>
</comment>
<comment type="similarity">
    <text evidence="7">Belongs to the TRAP transporter large permease family.</text>
</comment>
<evidence type="ECO:0000256" key="3">
    <source>
        <dbReference type="ARBA" id="ARBA00022519"/>
    </source>
</evidence>
<feature type="transmembrane region" description="Helical" evidence="7">
    <location>
        <begin position="7"/>
        <end position="27"/>
    </location>
</feature>
<feature type="transmembrane region" description="Helical" evidence="7">
    <location>
        <begin position="33"/>
        <end position="52"/>
    </location>
</feature>
<keyword evidence="3 7" id="KW-0997">Cell inner membrane</keyword>
<evidence type="ECO:0000256" key="1">
    <source>
        <dbReference type="ARBA" id="ARBA00004429"/>
    </source>
</evidence>
<dbReference type="Proteomes" id="UP000588647">
    <property type="component" value="Unassembled WGS sequence"/>
</dbReference>
<reference evidence="9 10" key="1">
    <citation type="submission" date="2020-08" db="EMBL/GenBank/DDBJ databases">
        <title>Genomic Encyclopedia of Type Strains, Phase IV (KMG-IV): sequencing the most valuable type-strain genomes for metagenomic binning, comparative biology and taxonomic classification.</title>
        <authorList>
            <person name="Goeker M."/>
        </authorList>
    </citation>
    <scope>NUCLEOTIDE SEQUENCE [LARGE SCALE GENOMIC DNA]</scope>
    <source>
        <strain evidence="9 10">DSM 103570</strain>
    </source>
</reference>
<dbReference type="InterPro" id="IPR010656">
    <property type="entry name" value="DctM"/>
</dbReference>
<dbReference type="NCBIfam" id="TIGR00786">
    <property type="entry name" value="dctM"/>
    <property type="match status" value="1"/>
</dbReference>
<comment type="subcellular location">
    <subcellularLocation>
        <location evidence="1 7">Cell inner membrane</location>
        <topology evidence="1 7">Multi-pass membrane protein</topology>
    </subcellularLocation>
</comment>
<comment type="caution">
    <text evidence="9">The sequence shown here is derived from an EMBL/GenBank/DDBJ whole genome shotgun (WGS) entry which is preliminary data.</text>
</comment>
<feature type="transmembrane region" description="Helical" evidence="7">
    <location>
        <begin position="181"/>
        <end position="206"/>
    </location>
</feature>
<feature type="transmembrane region" description="Helical" evidence="7">
    <location>
        <begin position="106"/>
        <end position="134"/>
    </location>
</feature>
<evidence type="ECO:0000256" key="2">
    <source>
        <dbReference type="ARBA" id="ARBA00022475"/>
    </source>
</evidence>
<evidence type="ECO:0000256" key="6">
    <source>
        <dbReference type="ARBA" id="ARBA00023136"/>
    </source>
</evidence>
<dbReference type="AlphaFoldDB" id="A0A7W6HFT1"/>